<proteinExistence type="predicted"/>
<dbReference type="InterPro" id="IPR035979">
    <property type="entry name" value="RBD_domain_sf"/>
</dbReference>
<dbReference type="Pfam" id="PF00076">
    <property type="entry name" value="RRM_1"/>
    <property type="match status" value="2"/>
</dbReference>
<dbReference type="InterPro" id="IPR034156">
    <property type="entry name" value="Hrp1_RRM1"/>
</dbReference>
<keyword evidence="4" id="KW-0472">Membrane</keyword>
<accession>A0A197JLI6</accession>
<dbReference type="OrthoDB" id="1875751at2759"/>
<dbReference type="InterPro" id="IPR012677">
    <property type="entry name" value="Nucleotide-bd_a/b_plait_sf"/>
</dbReference>
<evidence type="ECO:0000256" key="3">
    <source>
        <dbReference type="PROSITE-ProRule" id="PRU00176"/>
    </source>
</evidence>
<feature type="domain" description="RRM" evidence="5">
    <location>
        <begin position="1"/>
        <end position="81"/>
    </location>
</feature>
<protein>
    <submittedName>
        <fullName evidence="6">RNA-binding domain-containing protein</fullName>
    </submittedName>
</protein>
<dbReference type="PANTHER" id="PTHR48032:SF6">
    <property type="entry name" value="RNA-BINDING (RRM_RBD_RNP MOTIFS) FAMILY PROTEIN"/>
    <property type="match status" value="1"/>
</dbReference>
<feature type="domain" description="RRM" evidence="5">
    <location>
        <begin position="83"/>
        <end position="162"/>
    </location>
</feature>
<keyword evidence="4" id="KW-1133">Transmembrane helix</keyword>
<evidence type="ECO:0000256" key="4">
    <source>
        <dbReference type="SAM" id="Phobius"/>
    </source>
</evidence>
<keyword evidence="2 3" id="KW-0694">RNA-binding</keyword>
<feature type="transmembrane region" description="Helical" evidence="4">
    <location>
        <begin position="163"/>
        <end position="183"/>
    </location>
</feature>
<evidence type="ECO:0000256" key="1">
    <source>
        <dbReference type="ARBA" id="ARBA00022737"/>
    </source>
</evidence>
<evidence type="ECO:0000313" key="7">
    <source>
        <dbReference type="Proteomes" id="UP000078512"/>
    </source>
</evidence>
<evidence type="ECO:0000256" key="2">
    <source>
        <dbReference type="ARBA" id="ARBA00022884"/>
    </source>
</evidence>
<dbReference type="Proteomes" id="UP000078512">
    <property type="component" value="Unassembled WGS sequence"/>
</dbReference>
<dbReference type="FunFam" id="3.30.70.330:FF:000025">
    <property type="entry name" value="RNA-binding protein Musashi homolog 2 isoform X1"/>
    <property type="match status" value="1"/>
</dbReference>
<keyword evidence="7" id="KW-1185">Reference proteome</keyword>
<dbReference type="AlphaFoldDB" id="A0A197JLI6"/>
<sequence length="188" mass="21660">MFIGGLNWETTDESLKKYFSHYGELTDCMVMKDPMTNKSRGFGFLTFLDPRNVDAVLKEDHHLDGKMIDPKRAIPREEQEKTEKIFVGGIAANVTEEEFANYFSQFGHVLDATLMLDRASGRPRGFGFITFESDRGVDAALSRRDLMLHDKPVSSRKVILRWIFLRVLDASTLSFLYLTWLIVTHAWF</sequence>
<dbReference type="PROSITE" id="PS50102">
    <property type="entry name" value="RRM"/>
    <property type="match status" value="2"/>
</dbReference>
<dbReference type="Gene3D" id="3.30.70.330">
    <property type="match status" value="2"/>
</dbReference>
<dbReference type="STRING" id="1314771.A0A197JLI6"/>
<dbReference type="GO" id="GO:0006417">
    <property type="term" value="P:regulation of translation"/>
    <property type="evidence" value="ECO:0007669"/>
    <property type="project" value="TreeGrafter"/>
</dbReference>
<keyword evidence="4" id="KW-0812">Transmembrane</keyword>
<dbReference type="SUPFAM" id="SSF54928">
    <property type="entry name" value="RNA-binding domain, RBD"/>
    <property type="match status" value="1"/>
</dbReference>
<evidence type="ECO:0000313" key="6">
    <source>
        <dbReference type="EMBL" id="OAQ26010.1"/>
    </source>
</evidence>
<name>A0A197JLI6_9FUNG</name>
<dbReference type="EMBL" id="KV442071">
    <property type="protein sequence ID" value="OAQ26010.1"/>
    <property type="molecule type" value="Genomic_DNA"/>
</dbReference>
<keyword evidence="1" id="KW-0677">Repeat</keyword>
<dbReference type="CDD" id="cd12577">
    <property type="entry name" value="RRM1_Hrp1p"/>
    <property type="match status" value="1"/>
</dbReference>
<dbReference type="SMART" id="SM00360">
    <property type="entry name" value="RRM"/>
    <property type="match status" value="2"/>
</dbReference>
<gene>
    <name evidence="6" type="ORF">K457DRAFT_79674</name>
</gene>
<dbReference type="PANTHER" id="PTHR48032">
    <property type="entry name" value="RNA-BINDING PROTEIN MUSASHI HOMOLOG RBP6"/>
    <property type="match status" value="1"/>
</dbReference>
<dbReference type="GO" id="GO:0003729">
    <property type="term" value="F:mRNA binding"/>
    <property type="evidence" value="ECO:0007669"/>
    <property type="project" value="TreeGrafter"/>
</dbReference>
<evidence type="ECO:0000259" key="5">
    <source>
        <dbReference type="PROSITE" id="PS50102"/>
    </source>
</evidence>
<reference evidence="6 7" key="1">
    <citation type="submission" date="2016-05" db="EMBL/GenBank/DDBJ databases">
        <title>Genome sequencing reveals origins of a unique bacterial endosymbiosis in the earliest lineages of terrestrial Fungi.</title>
        <authorList>
            <consortium name="DOE Joint Genome Institute"/>
            <person name="Uehling J."/>
            <person name="Gryganskyi A."/>
            <person name="Hameed K."/>
            <person name="Tschaplinski T."/>
            <person name="Misztal P."/>
            <person name="Wu S."/>
            <person name="Desiro A."/>
            <person name="Vande Pol N."/>
            <person name="Du Z.-Y."/>
            <person name="Zienkiewicz A."/>
            <person name="Zienkiewicz K."/>
            <person name="Morin E."/>
            <person name="Tisserant E."/>
            <person name="Splivallo R."/>
            <person name="Hainaut M."/>
            <person name="Henrissat B."/>
            <person name="Ohm R."/>
            <person name="Kuo A."/>
            <person name="Yan J."/>
            <person name="Lipzen A."/>
            <person name="Nolan M."/>
            <person name="Labutti K."/>
            <person name="Barry K."/>
            <person name="Goldstein A."/>
            <person name="Labbe J."/>
            <person name="Schadt C."/>
            <person name="Tuskan G."/>
            <person name="Grigoriev I."/>
            <person name="Martin F."/>
            <person name="Vilgalys R."/>
            <person name="Bonito G."/>
        </authorList>
    </citation>
    <scope>NUCLEOTIDE SEQUENCE [LARGE SCALE GENOMIC DNA]</scope>
    <source>
        <strain evidence="6 7">AG-77</strain>
    </source>
</reference>
<dbReference type="InterPro" id="IPR000504">
    <property type="entry name" value="RRM_dom"/>
</dbReference>
<organism evidence="6 7">
    <name type="scientific">Linnemannia elongata AG-77</name>
    <dbReference type="NCBI Taxonomy" id="1314771"/>
    <lineage>
        <taxon>Eukaryota</taxon>
        <taxon>Fungi</taxon>
        <taxon>Fungi incertae sedis</taxon>
        <taxon>Mucoromycota</taxon>
        <taxon>Mortierellomycotina</taxon>
        <taxon>Mortierellomycetes</taxon>
        <taxon>Mortierellales</taxon>
        <taxon>Mortierellaceae</taxon>
        <taxon>Linnemannia</taxon>
    </lineage>
</organism>